<evidence type="ECO:0000313" key="7">
    <source>
        <dbReference type="Proteomes" id="UP000043437"/>
    </source>
</evidence>
<dbReference type="EMBL" id="CDML01000025">
    <property type="protein sequence ID" value="CRF41016.1"/>
    <property type="molecule type" value="Genomic_DNA"/>
</dbReference>
<reference evidence="6 7" key="3">
    <citation type="submission" date="2014-12" db="EMBL/GenBank/DDBJ databases">
        <authorList>
            <person name="Jaenicke S."/>
        </authorList>
    </citation>
    <scope>NUCLEOTIDE SEQUENCE [LARGE SCALE GENOMIC DNA]</scope>
</reference>
<proteinExistence type="predicted"/>
<sequence>MDIIRNEKELQQALGGNQAKIGMEGRVVAKIEPLVCANSAAWCIAMVAIATAFFDSIGATKMEAASPQRIMATEDAAGAVDILGAEATYAAISMAVAAGGVEVLEHLRAYRLEKHGNNRAILIKRS</sequence>
<dbReference type="GeneID" id="82131175"/>
<dbReference type="STRING" id="1578720.HAL011_07920"/>
<dbReference type="EMBL" id="CDMN01000058">
    <property type="protein sequence ID" value="CRF44798.1"/>
    <property type="molecule type" value="Genomic_DNA"/>
</dbReference>
<dbReference type="EMBL" id="CDMG01000002">
    <property type="protein sequence ID" value="CRF52009.1"/>
    <property type="molecule type" value="Genomic_DNA"/>
</dbReference>
<evidence type="ECO:0000313" key="1">
    <source>
        <dbReference type="EMBL" id="CRF41016.1"/>
    </source>
</evidence>
<dbReference type="AlphaFoldDB" id="A0A0K2XGU1"/>
<dbReference type="EMBL" id="CDMH01000022">
    <property type="protein sequence ID" value="CRF42304.1"/>
    <property type="molecule type" value="Genomic_DNA"/>
</dbReference>
<protein>
    <submittedName>
        <fullName evidence="3">Uncharacterized protein</fullName>
    </submittedName>
</protein>
<evidence type="ECO:0000313" key="6">
    <source>
        <dbReference type="Proteomes" id="UP000041394"/>
    </source>
</evidence>
<evidence type="ECO:0000313" key="3">
    <source>
        <dbReference type="EMBL" id="CRF44798.1"/>
    </source>
</evidence>
<dbReference type="Proteomes" id="UP000045175">
    <property type="component" value="Unassembled WGS sequence"/>
</dbReference>
<name>A0A0K2XGU1_9HELI</name>
<dbReference type="OrthoDB" id="9913009at2"/>
<keyword evidence="5" id="KW-1185">Reference proteome</keyword>
<reference evidence="3" key="1">
    <citation type="submission" date="2014-12" db="EMBL/GenBank/DDBJ databases">
        <title>Whole genome sequences of four Staphylococcus schleiferi canine isolates.</title>
        <authorList>
            <person name="Misic A.M."/>
            <person name="Cain C."/>
            <person name="Morris D.O."/>
            <person name="Rankin S."/>
            <person name="Beiting D."/>
        </authorList>
    </citation>
    <scope>NUCLEOTIDE SEQUENCE</scope>
    <source>
        <strain evidence="1">ASB11</strain>
        <strain evidence="2">ASB13</strain>
        <strain evidence="4">ASB7</strain>
        <strain evidence="3">ASB9</strain>
    </source>
</reference>
<accession>A0A0K2XGU1</accession>
<dbReference type="RefSeq" id="WP_053940953.1">
    <property type="nucleotide sequence ID" value="NZ_BSCV01000007.1"/>
</dbReference>
<evidence type="ECO:0000313" key="5">
    <source>
        <dbReference type="Proteomes" id="UP000038622"/>
    </source>
</evidence>
<dbReference type="Proteomes" id="UP000043437">
    <property type="component" value="Unassembled WGS sequence"/>
</dbReference>
<dbReference type="Proteomes" id="UP000041394">
    <property type="component" value="Unassembled WGS sequence"/>
</dbReference>
<gene>
    <name evidence="1" type="ORF">HAL011_07920</name>
    <name evidence="2" type="ORF">HAL013_04730</name>
    <name evidence="4" type="ORF">HAL07_01350</name>
    <name evidence="3" type="ORF">HAL09_14100</name>
</gene>
<organism evidence="3 6">
    <name type="scientific">Helicobacter ailurogastricus</name>
    <dbReference type="NCBI Taxonomy" id="1578720"/>
    <lineage>
        <taxon>Bacteria</taxon>
        <taxon>Pseudomonadati</taxon>
        <taxon>Campylobacterota</taxon>
        <taxon>Epsilonproteobacteria</taxon>
        <taxon>Campylobacterales</taxon>
        <taxon>Helicobacteraceae</taxon>
        <taxon>Helicobacter</taxon>
    </lineage>
</organism>
<dbReference type="Proteomes" id="UP000038622">
    <property type="component" value="Unassembled WGS sequence"/>
</dbReference>
<evidence type="ECO:0000313" key="2">
    <source>
        <dbReference type="EMBL" id="CRF42304.1"/>
    </source>
</evidence>
<evidence type="ECO:0000313" key="4">
    <source>
        <dbReference type="EMBL" id="CRF52009.1"/>
    </source>
</evidence>
<reference evidence="5" key="2">
    <citation type="submission" date="2014-12" db="EMBL/GenBank/DDBJ databases">
        <authorList>
            <person name="Smet A."/>
        </authorList>
    </citation>
    <scope>NUCLEOTIDE SEQUENCE [LARGE SCALE GENOMIC DNA]</scope>
</reference>